<dbReference type="Proteomes" id="UP001590951">
    <property type="component" value="Unassembled WGS sequence"/>
</dbReference>
<accession>A0ABR4AFP2</accession>
<feature type="compositionally biased region" description="Low complexity" evidence="1">
    <location>
        <begin position="108"/>
        <end position="133"/>
    </location>
</feature>
<gene>
    <name evidence="3" type="ORF">ABVK25_012273</name>
</gene>
<proteinExistence type="predicted"/>
<name>A0ABR4AFP2_9LECA</name>
<keyword evidence="2" id="KW-0732">Signal</keyword>
<comment type="caution">
    <text evidence="3">The sequence shown here is derived from an EMBL/GenBank/DDBJ whole genome shotgun (WGS) entry which is preliminary data.</text>
</comment>
<reference evidence="3 4" key="1">
    <citation type="submission" date="2024-09" db="EMBL/GenBank/DDBJ databases">
        <title>Rethinking Asexuality: The Enigmatic Case of Functional Sexual Genes in Lepraria (Stereocaulaceae).</title>
        <authorList>
            <person name="Doellman M."/>
            <person name="Sun Y."/>
            <person name="Barcenas-Pena A."/>
            <person name="Lumbsch H.T."/>
            <person name="Grewe F."/>
        </authorList>
    </citation>
    <scope>NUCLEOTIDE SEQUENCE [LARGE SCALE GENOMIC DNA]</scope>
    <source>
        <strain evidence="3 4">Grewe 0041</strain>
    </source>
</reference>
<organism evidence="3 4">
    <name type="scientific">Lepraria finkii</name>
    <dbReference type="NCBI Taxonomy" id="1340010"/>
    <lineage>
        <taxon>Eukaryota</taxon>
        <taxon>Fungi</taxon>
        <taxon>Dikarya</taxon>
        <taxon>Ascomycota</taxon>
        <taxon>Pezizomycotina</taxon>
        <taxon>Lecanoromycetes</taxon>
        <taxon>OSLEUM clade</taxon>
        <taxon>Lecanoromycetidae</taxon>
        <taxon>Lecanorales</taxon>
        <taxon>Lecanorineae</taxon>
        <taxon>Stereocaulaceae</taxon>
        <taxon>Lepraria</taxon>
    </lineage>
</organism>
<feature type="chain" id="PRO_5046741472" evidence="2">
    <location>
        <begin position="23"/>
        <end position="204"/>
    </location>
</feature>
<feature type="compositionally biased region" description="Polar residues" evidence="1">
    <location>
        <begin position="143"/>
        <end position="153"/>
    </location>
</feature>
<protein>
    <submittedName>
        <fullName evidence="3">Uncharacterized protein</fullName>
    </submittedName>
</protein>
<sequence length="204" mass="21466">MHNALFPLTTLLLSTLTPAALACNTITGIKFTNYGFPDASGTPAYKCNGNKVIPTVKATTPSSVTAPITTPYAAAAASPSKSFLQECELIYIPLLKNTSACRTTAPAASTSKSTCTPSSRTRTSARRSASGTSGISIMAAPHSTRSSETRPSNLQVDNRVLFENGKCYNQVSQGRIYTGSDGHVSCPKKRDAQVEAGNDTVGRR</sequence>
<keyword evidence="4" id="KW-1185">Reference proteome</keyword>
<evidence type="ECO:0000256" key="2">
    <source>
        <dbReference type="SAM" id="SignalP"/>
    </source>
</evidence>
<dbReference type="EMBL" id="JBHFEH010000172">
    <property type="protein sequence ID" value="KAL2044639.1"/>
    <property type="molecule type" value="Genomic_DNA"/>
</dbReference>
<evidence type="ECO:0000256" key="1">
    <source>
        <dbReference type="SAM" id="MobiDB-lite"/>
    </source>
</evidence>
<feature type="signal peptide" evidence="2">
    <location>
        <begin position="1"/>
        <end position="22"/>
    </location>
</feature>
<feature type="region of interest" description="Disordered" evidence="1">
    <location>
        <begin position="179"/>
        <end position="204"/>
    </location>
</feature>
<evidence type="ECO:0000313" key="3">
    <source>
        <dbReference type="EMBL" id="KAL2044639.1"/>
    </source>
</evidence>
<evidence type="ECO:0000313" key="4">
    <source>
        <dbReference type="Proteomes" id="UP001590951"/>
    </source>
</evidence>
<feature type="region of interest" description="Disordered" evidence="1">
    <location>
        <begin position="108"/>
        <end position="153"/>
    </location>
</feature>